<evidence type="ECO:0000256" key="1">
    <source>
        <dbReference type="SAM" id="SignalP"/>
    </source>
</evidence>
<evidence type="ECO:0000313" key="2">
    <source>
        <dbReference type="EMBL" id="EYC11850.1"/>
    </source>
</evidence>
<name>A0A016U9K4_9BILA</name>
<dbReference type="AlphaFoldDB" id="A0A016U9K4"/>
<sequence>MVLIFSLLVLIFCTLPTPAADTGTRPSLENVFDGCSKIKDKGHRAYLYLLIMKEAGMLANSLLHFWKGDILWAEINLSETGIHFCAVSEAQKWMPVSSTVVASLHMYLISVAF</sequence>
<gene>
    <name evidence="2" type="primary">Acey_s0049.g1810</name>
    <name evidence="2" type="ORF">Y032_0049g1810</name>
</gene>
<organism evidence="2 3">
    <name type="scientific">Ancylostoma ceylanicum</name>
    <dbReference type="NCBI Taxonomy" id="53326"/>
    <lineage>
        <taxon>Eukaryota</taxon>
        <taxon>Metazoa</taxon>
        <taxon>Ecdysozoa</taxon>
        <taxon>Nematoda</taxon>
        <taxon>Chromadorea</taxon>
        <taxon>Rhabditida</taxon>
        <taxon>Rhabditina</taxon>
        <taxon>Rhabditomorpha</taxon>
        <taxon>Strongyloidea</taxon>
        <taxon>Ancylostomatidae</taxon>
        <taxon>Ancylostomatinae</taxon>
        <taxon>Ancylostoma</taxon>
    </lineage>
</organism>
<proteinExistence type="predicted"/>
<comment type="caution">
    <text evidence="2">The sequence shown here is derived from an EMBL/GenBank/DDBJ whole genome shotgun (WGS) entry which is preliminary data.</text>
</comment>
<protein>
    <submittedName>
        <fullName evidence="2">Uncharacterized protein</fullName>
    </submittedName>
</protein>
<reference evidence="3" key="1">
    <citation type="journal article" date="2015" name="Nat. Genet.">
        <title>The genome and transcriptome of the zoonotic hookworm Ancylostoma ceylanicum identify infection-specific gene families.</title>
        <authorList>
            <person name="Schwarz E.M."/>
            <person name="Hu Y."/>
            <person name="Antoshechkin I."/>
            <person name="Miller M.M."/>
            <person name="Sternberg P.W."/>
            <person name="Aroian R.V."/>
        </authorList>
    </citation>
    <scope>NUCLEOTIDE SEQUENCE</scope>
    <source>
        <strain evidence="3">HY135</strain>
    </source>
</reference>
<evidence type="ECO:0000313" key="3">
    <source>
        <dbReference type="Proteomes" id="UP000024635"/>
    </source>
</evidence>
<accession>A0A016U9K4</accession>
<keyword evidence="1" id="KW-0732">Signal</keyword>
<dbReference type="Proteomes" id="UP000024635">
    <property type="component" value="Unassembled WGS sequence"/>
</dbReference>
<dbReference type="EMBL" id="JARK01001385">
    <property type="protein sequence ID" value="EYC11850.1"/>
    <property type="molecule type" value="Genomic_DNA"/>
</dbReference>
<feature type="chain" id="PRO_5001489017" evidence="1">
    <location>
        <begin position="20"/>
        <end position="113"/>
    </location>
</feature>
<feature type="signal peptide" evidence="1">
    <location>
        <begin position="1"/>
        <end position="19"/>
    </location>
</feature>
<keyword evidence="3" id="KW-1185">Reference proteome</keyword>